<protein>
    <submittedName>
        <fullName evidence="1">Uncharacterized protein</fullName>
    </submittedName>
</protein>
<sequence length="88" mass="10057">MMFQSLLLIFEYTLSVVIIDRAIRKYYDRSTKTEESKVEEAEKEGEALIPPTVSSSNLHGRPLQEAVVINHKRTKDLNSDCVCDQVDN</sequence>
<dbReference type="Proteomes" id="UP001055811">
    <property type="component" value="Linkage Group LG01"/>
</dbReference>
<evidence type="ECO:0000313" key="2">
    <source>
        <dbReference type="Proteomes" id="UP001055811"/>
    </source>
</evidence>
<proteinExistence type="predicted"/>
<name>A0ACB9HAC6_CICIN</name>
<dbReference type="EMBL" id="CM042009">
    <property type="protein sequence ID" value="KAI3791892.1"/>
    <property type="molecule type" value="Genomic_DNA"/>
</dbReference>
<accession>A0ACB9HAC6</accession>
<evidence type="ECO:0000313" key="1">
    <source>
        <dbReference type="EMBL" id="KAI3791892.1"/>
    </source>
</evidence>
<gene>
    <name evidence="1" type="ORF">L2E82_05757</name>
</gene>
<keyword evidence="2" id="KW-1185">Reference proteome</keyword>
<reference evidence="2" key="1">
    <citation type="journal article" date="2022" name="Mol. Ecol. Resour.">
        <title>The genomes of chicory, endive, great burdock and yacon provide insights into Asteraceae palaeo-polyploidization history and plant inulin production.</title>
        <authorList>
            <person name="Fan W."/>
            <person name="Wang S."/>
            <person name="Wang H."/>
            <person name="Wang A."/>
            <person name="Jiang F."/>
            <person name="Liu H."/>
            <person name="Zhao H."/>
            <person name="Xu D."/>
            <person name="Zhang Y."/>
        </authorList>
    </citation>
    <scope>NUCLEOTIDE SEQUENCE [LARGE SCALE GENOMIC DNA]</scope>
    <source>
        <strain evidence="2">cv. Punajuju</strain>
    </source>
</reference>
<comment type="caution">
    <text evidence="1">The sequence shown here is derived from an EMBL/GenBank/DDBJ whole genome shotgun (WGS) entry which is preliminary data.</text>
</comment>
<reference evidence="1 2" key="2">
    <citation type="journal article" date="2022" name="Mol. Ecol. Resour.">
        <title>The genomes of chicory, endive, great burdock and yacon provide insights into Asteraceae paleo-polyploidization history and plant inulin production.</title>
        <authorList>
            <person name="Fan W."/>
            <person name="Wang S."/>
            <person name="Wang H."/>
            <person name="Wang A."/>
            <person name="Jiang F."/>
            <person name="Liu H."/>
            <person name="Zhao H."/>
            <person name="Xu D."/>
            <person name="Zhang Y."/>
        </authorList>
    </citation>
    <scope>NUCLEOTIDE SEQUENCE [LARGE SCALE GENOMIC DNA]</scope>
    <source>
        <strain evidence="2">cv. Punajuju</strain>
        <tissue evidence="1">Leaves</tissue>
    </source>
</reference>
<organism evidence="1 2">
    <name type="scientific">Cichorium intybus</name>
    <name type="common">Chicory</name>
    <dbReference type="NCBI Taxonomy" id="13427"/>
    <lineage>
        <taxon>Eukaryota</taxon>
        <taxon>Viridiplantae</taxon>
        <taxon>Streptophyta</taxon>
        <taxon>Embryophyta</taxon>
        <taxon>Tracheophyta</taxon>
        <taxon>Spermatophyta</taxon>
        <taxon>Magnoliopsida</taxon>
        <taxon>eudicotyledons</taxon>
        <taxon>Gunneridae</taxon>
        <taxon>Pentapetalae</taxon>
        <taxon>asterids</taxon>
        <taxon>campanulids</taxon>
        <taxon>Asterales</taxon>
        <taxon>Asteraceae</taxon>
        <taxon>Cichorioideae</taxon>
        <taxon>Cichorieae</taxon>
        <taxon>Cichoriinae</taxon>
        <taxon>Cichorium</taxon>
    </lineage>
</organism>